<sequence length="55" mass="6516">MTLAWKSLWYALSGLECLFFNLIITGQKSVHFKLNGKMGKRLYKIHFGVNYHHHH</sequence>
<name>A0A370V897_9ESCH</name>
<keyword evidence="1" id="KW-0812">Transmembrane</keyword>
<evidence type="ECO:0000256" key="1">
    <source>
        <dbReference type="SAM" id="Phobius"/>
    </source>
</evidence>
<evidence type="ECO:0000313" key="3">
    <source>
        <dbReference type="Proteomes" id="UP000254454"/>
    </source>
</evidence>
<comment type="caution">
    <text evidence="2">The sequence shown here is derived from an EMBL/GenBank/DDBJ whole genome shotgun (WGS) entry which is preliminary data.</text>
</comment>
<accession>A0A370V897</accession>
<dbReference type="AlphaFoldDB" id="A0A370V897"/>
<evidence type="ECO:0000313" key="2">
    <source>
        <dbReference type="EMBL" id="RDR27598.1"/>
    </source>
</evidence>
<proteinExistence type="predicted"/>
<organism evidence="2 3">
    <name type="scientific">Escherichia marmotae</name>
    <dbReference type="NCBI Taxonomy" id="1499973"/>
    <lineage>
        <taxon>Bacteria</taxon>
        <taxon>Pseudomonadati</taxon>
        <taxon>Pseudomonadota</taxon>
        <taxon>Gammaproteobacteria</taxon>
        <taxon>Enterobacterales</taxon>
        <taxon>Enterobacteriaceae</taxon>
        <taxon>Escherichia</taxon>
    </lineage>
</organism>
<reference evidence="2 3" key="1">
    <citation type="submission" date="2018-06" db="EMBL/GenBank/DDBJ databases">
        <title>Recombination Drives Gene Content and Phenotype Evolution in Wild Type E. coli Strains.</title>
        <authorList>
            <person name="Field C.M."/>
            <person name="Silander O.K."/>
            <person name="Van Nimwegen E."/>
        </authorList>
    </citation>
    <scope>NUCLEOTIDE SEQUENCE [LARGE SCALE GENOMIC DNA]</scope>
    <source>
        <strain evidence="2 3">SC344</strain>
    </source>
</reference>
<dbReference type="EMBL" id="QONO01000084">
    <property type="protein sequence ID" value="RDR27598.1"/>
    <property type="molecule type" value="Genomic_DNA"/>
</dbReference>
<dbReference type="Proteomes" id="UP000254454">
    <property type="component" value="Unassembled WGS sequence"/>
</dbReference>
<feature type="transmembrane region" description="Helical" evidence="1">
    <location>
        <begin position="6"/>
        <end position="24"/>
    </location>
</feature>
<protein>
    <submittedName>
        <fullName evidence="2">Uncharacterized protein</fullName>
    </submittedName>
</protein>
<keyword evidence="1" id="KW-0472">Membrane</keyword>
<keyword evidence="1" id="KW-1133">Transmembrane helix</keyword>
<gene>
    <name evidence="2" type="ORF">C4A13_02350</name>
</gene>